<evidence type="ECO:0000256" key="1">
    <source>
        <dbReference type="ARBA" id="ARBA00004651"/>
    </source>
</evidence>
<feature type="transmembrane region" description="Helical" evidence="10">
    <location>
        <begin position="198"/>
        <end position="218"/>
    </location>
</feature>
<evidence type="ECO:0000256" key="8">
    <source>
        <dbReference type="ARBA" id="ARBA00023170"/>
    </source>
</evidence>
<dbReference type="OMA" id="RFMANIM"/>
<dbReference type="GO" id="GO:0005549">
    <property type="term" value="F:odorant binding"/>
    <property type="evidence" value="ECO:0007669"/>
    <property type="project" value="InterPro"/>
</dbReference>
<dbReference type="GO" id="GO:0004984">
    <property type="term" value="F:olfactory receptor activity"/>
    <property type="evidence" value="ECO:0007669"/>
    <property type="project" value="InterPro"/>
</dbReference>
<keyword evidence="2" id="KW-1003">Cell membrane</keyword>
<keyword evidence="9 10" id="KW-0807">Transducer</keyword>
<protein>
    <recommendedName>
        <fullName evidence="10">Odorant receptor</fullName>
    </recommendedName>
</protein>
<keyword evidence="8 10" id="KW-0675">Receptor</keyword>
<evidence type="ECO:0000256" key="9">
    <source>
        <dbReference type="ARBA" id="ARBA00023224"/>
    </source>
</evidence>
<dbReference type="GO" id="GO:0007165">
    <property type="term" value="P:signal transduction"/>
    <property type="evidence" value="ECO:0007669"/>
    <property type="project" value="UniProtKB-KW"/>
</dbReference>
<dbReference type="Proteomes" id="UP001652626">
    <property type="component" value="Chromosome 10"/>
</dbReference>
<keyword evidence="6 10" id="KW-1133">Transmembrane helix</keyword>
<dbReference type="AlphaFoldDB" id="A0A8B8IGJ6"/>
<feature type="transmembrane region" description="Helical" evidence="10">
    <location>
        <begin position="172"/>
        <end position="191"/>
    </location>
</feature>
<comment type="caution">
    <text evidence="10">Lacks conserved residue(s) required for the propagation of feature annotation.</text>
</comment>
<dbReference type="PANTHER" id="PTHR21137">
    <property type="entry name" value="ODORANT RECEPTOR"/>
    <property type="match status" value="1"/>
</dbReference>
<evidence type="ECO:0000256" key="4">
    <source>
        <dbReference type="ARBA" id="ARBA00022692"/>
    </source>
</evidence>
<comment type="subcellular location">
    <subcellularLocation>
        <location evidence="1 10">Cell membrane</location>
        <topology evidence="1 10">Multi-pass membrane protein</topology>
    </subcellularLocation>
</comment>
<dbReference type="InterPro" id="IPR004117">
    <property type="entry name" value="7tm6_olfct_rcpt"/>
</dbReference>
<gene>
    <name evidence="12" type="primary">LOC113400745</name>
</gene>
<keyword evidence="4 10" id="KW-0812">Transmembrane</keyword>
<evidence type="ECO:0000313" key="12">
    <source>
        <dbReference type="RefSeq" id="XP_026496210.2"/>
    </source>
</evidence>
<name>A0A8B8IGJ6_VANTA</name>
<evidence type="ECO:0000256" key="3">
    <source>
        <dbReference type="ARBA" id="ARBA00022606"/>
    </source>
</evidence>
<dbReference type="Pfam" id="PF02949">
    <property type="entry name" value="7tm_6"/>
    <property type="match status" value="1"/>
</dbReference>
<evidence type="ECO:0000256" key="7">
    <source>
        <dbReference type="ARBA" id="ARBA00023136"/>
    </source>
</evidence>
<evidence type="ECO:0000256" key="5">
    <source>
        <dbReference type="ARBA" id="ARBA00022725"/>
    </source>
</evidence>
<evidence type="ECO:0000256" key="10">
    <source>
        <dbReference type="RuleBase" id="RU351113"/>
    </source>
</evidence>
<feature type="transmembrane region" description="Helical" evidence="10">
    <location>
        <begin position="285"/>
        <end position="306"/>
    </location>
</feature>
<dbReference type="OrthoDB" id="7475020at2759"/>
<keyword evidence="11" id="KW-1185">Reference proteome</keyword>
<keyword evidence="3 10" id="KW-0716">Sensory transduction</keyword>
<evidence type="ECO:0000256" key="2">
    <source>
        <dbReference type="ARBA" id="ARBA00022475"/>
    </source>
</evidence>
<accession>A0A8B8IGJ6</accession>
<dbReference type="RefSeq" id="XP_026496210.2">
    <property type="nucleotide sequence ID" value="XM_026640425.2"/>
</dbReference>
<keyword evidence="5 10" id="KW-0552">Olfaction</keyword>
<keyword evidence="7 10" id="KW-0472">Membrane</keyword>
<evidence type="ECO:0000256" key="6">
    <source>
        <dbReference type="ARBA" id="ARBA00022989"/>
    </source>
</evidence>
<feature type="transmembrane region" description="Helical" evidence="10">
    <location>
        <begin position="118"/>
        <end position="140"/>
    </location>
</feature>
<organism evidence="11 12">
    <name type="scientific">Vanessa tameamea</name>
    <name type="common">Kamehameha butterfly</name>
    <dbReference type="NCBI Taxonomy" id="334116"/>
    <lineage>
        <taxon>Eukaryota</taxon>
        <taxon>Metazoa</taxon>
        <taxon>Ecdysozoa</taxon>
        <taxon>Arthropoda</taxon>
        <taxon>Hexapoda</taxon>
        <taxon>Insecta</taxon>
        <taxon>Pterygota</taxon>
        <taxon>Neoptera</taxon>
        <taxon>Endopterygota</taxon>
        <taxon>Lepidoptera</taxon>
        <taxon>Glossata</taxon>
        <taxon>Ditrysia</taxon>
        <taxon>Papilionoidea</taxon>
        <taxon>Nymphalidae</taxon>
        <taxon>Nymphalinae</taxon>
        <taxon>Vanessa</taxon>
    </lineage>
</organism>
<reference evidence="12" key="1">
    <citation type="submission" date="2025-08" db="UniProtKB">
        <authorList>
            <consortium name="RefSeq"/>
        </authorList>
    </citation>
    <scope>IDENTIFICATION</scope>
    <source>
        <tissue evidence="12">Whole body</tissue>
    </source>
</reference>
<dbReference type="PANTHER" id="PTHR21137:SF35">
    <property type="entry name" value="ODORANT RECEPTOR 19A-RELATED"/>
    <property type="match status" value="1"/>
</dbReference>
<feature type="transmembrane region" description="Helical" evidence="10">
    <location>
        <begin position="23"/>
        <end position="45"/>
    </location>
</feature>
<evidence type="ECO:0000313" key="11">
    <source>
        <dbReference type="Proteomes" id="UP001652626"/>
    </source>
</evidence>
<feature type="transmembrane region" description="Helical" evidence="10">
    <location>
        <begin position="51"/>
        <end position="73"/>
    </location>
</feature>
<dbReference type="GO" id="GO:0005886">
    <property type="term" value="C:plasma membrane"/>
    <property type="evidence" value="ECO:0007669"/>
    <property type="project" value="UniProtKB-SubCell"/>
</dbReference>
<proteinExistence type="inferred from homology"/>
<sequence length="384" mass="44583">MSYFSVGKRTAWGYKKNTRMQVINSRIVTTFAPLCGISQIVYLYINYSELTFDILGIIFSILPVTFLANVNIYSAKMKSYERISENFLQKVHLYNIYAETKSEFIKKKLINLERISRWSSFILIFIFFSNSFAWIIVTAVNNYNNKELVLNHTVRLQTSLFMWMPFDYGYNYQNWFIIHLINCYTVLSGVSSMMIFQCINYMFVFNIIGHIQILKHLLMTISDDLSDEEVHTKLGKIVEYSNFIIGVFKDVQHAFGYNVAANYLQNLFGNSVFMYQLMYGGKESMMLYVGMILAYTGGPIILSFVLEEIKRQTDNLPHIAYSMPWEKMSVSNQKIVILILQRTQILMEFKALGCMKAGVGPMISILKTTFSYYLMLESSIAKND</sequence>
<comment type="similarity">
    <text evidence="10">Belongs to the insect chemoreceptor superfamily. Heteromeric odorant receptor channel (TC 1.A.69) family.</text>
</comment>
<dbReference type="GeneID" id="113400745"/>